<dbReference type="Gene3D" id="3.30.428.10">
    <property type="entry name" value="HIT-like"/>
    <property type="match status" value="1"/>
</dbReference>
<dbReference type="GO" id="GO:0000166">
    <property type="term" value="F:nucleotide binding"/>
    <property type="evidence" value="ECO:0007669"/>
    <property type="project" value="UniProtKB-KW"/>
</dbReference>
<name>A0A397SY74_9GLOM</name>
<organism evidence="4 5">
    <name type="scientific">Glomus cerebriforme</name>
    <dbReference type="NCBI Taxonomy" id="658196"/>
    <lineage>
        <taxon>Eukaryota</taxon>
        <taxon>Fungi</taxon>
        <taxon>Fungi incertae sedis</taxon>
        <taxon>Mucoromycota</taxon>
        <taxon>Glomeromycotina</taxon>
        <taxon>Glomeromycetes</taxon>
        <taxon>Glomerales</taxon>
        <taxon>Glomeraceae</taxon>
        <taxon>Glomus</taxon>
    </lineage>
</organism>
<evidence type="ECO:0000313" key="4">
    <source>
        <dbReference type="EMBL" id="RIA90602.1"/>
    </source>
</evidence>
<dbReference type="Pfam" id="PF11969">
    <property type="entry name" value="DcpS_C"/>
    <property type="match status" value="1"/>
</dbReference>
<protein>
    <submittedName>
        <fullName evidence="4">HIT-like domain-containing protein</fullName>
    </submittedName>
</protein>
<dbReference type="PANTHER" id="PTHR12486">
    <property type="entry name" value="APRATAXIN-RELATED"/>
    <property type="match status" value="1"/>
</dbReference>
<keyword evidence="5" id="KW-1185">Reference proteome</keyword>
<feature type="active site" description="Tele-AMP-histidine intermediate" evidence="3">
    <location>
        <position position="100"/>
    </location>
</feature>
<keyword evidence="2" id="KW-0378">Hydrolase</keyword>
<proteinExistence type="predicted"/>
<evidence type="ECO:0000256" key="3">
    <source>
        <dbReference type="PIRSR" id="PIRSR601310-1"/>
    </source>
</evidence>
<dbReference type="InterPro" id="IPR036265">
    <property type="entry name" value="HIT-like_sf"/>
</dbReference>
<dbReference type="GO" id="GO:0016787">
    <property type="term" value="F:hydrolase activity"/>
    <property type="evidence" value="ECO:0007669"/>
    <property type="project" value="UniProtKB-KW"/>
</dbReference>
<dbReference type="EMBL" id="QKYT01000176">
    <property type="protein sequence ID" value="RIA90602.1"/>
    <property type="molecule type" value="Genomic_DNA"/>
</dbReference>
<dbReference type="Proteomes" id="UP000265703">
    <property type="component" value="Unassembled WGS sequence"/>
</dbReference>
<dbReference type="STRING" id="658196.A0A397SY74"/>
<accession>A0A397SY74</accession>
<evidence type="ECO:0000256" key="2">
    <source>
        <dbReference type="ARBA" id="ARBA00022801"/>
    </source>
</evidence>
<dbReference type="InterPro" id="IPR001310">
    <property type="entry name" value="Histidine_triad_HIT"/>
</dbReference>
<dbReference type="SUPFAM" id="SSF54197">
    <property type="entry name" value="HIT-like"/>
    <property type="match status" value="1"/>
</dbReference>
<dbReference type="OrthoDB" id="1915375at2759"/>
<dbReference type="AlphaFoldDB" id="A0A397SY74"/>
<reference evidence="4 5" key="1">
    <citation type="submission" date="2018-06" db="EMBL/GenBank/DDBJ databases">
        <title>Comparative genomics reveals the genomic features of Rhizophagus irregularis, R. cerebriforme, R. diaphanum and Gigaspora rosea, and their symbiotic lifestyle signature.</title>
        <authorList>
            <person name="Morin E."/>
            <person name="San Clemente H."/>
            <person name="Chen E.C.H."/>
            <person name="De La Providencia I."/>
            <person name="Hainaut M."/>
            <person name="Kuo A."/>
            <person name="Kohler A."/>
            <person name="Murat C."/>
            <person name="Tang N."/>
            <person name="Roy S."/>
            <person name="Loubradou J."/>
            <person name="Henrissat B."/>
            <person name="Grigoriev I.V."/>
            <person name="Corradi N."/>
            <person name="Roux C."/>
            <person name="Martin F.M."/>
        </authorList>
    </citation>
    <scope>NUCLEOTIDE SEQUENCE [LARGE SCALE GENOMIC DNA]</scope>
    <source>
        <strain evidence="4 5">DAOM 227022</strain>
    </source>
</reference>
<gene>
    <name evidence="4" type="ORF">C1645_823135</name>
</gene>
<dbReference type="PANTHER" id="PTHR12486:SF5">
    <property type="entry name" value="ADENOSINE 5'-MONOPHOSPHORAMIDASE HINT3"/>
    <property type="match status" value="1"/>
</dbReference>
<dbReference type="PRINTS" id="PR00332">
    <property type="entry name" value="HISTRIAD"/>
</dbReference>
<evidence type="ECO:0000313" key="5">
    <source>
        <dbReference type="Proteomes" id="UP000265703"/>
    </source>
</evidence>
<sequence length="141" mass="16627">MGFFSCFSKDTPQDCVFCDLTYERVVYEDERIIVFHDIKPAAKMHLLIIPRDHIDTVNSLTPNDLPLWNQLLLEFGFQLPQTRMGFHIPPYNSVNHLHLHCFGLPFRNRFIGIKYTEWMPWYSSDKTILNSLSFTLNKTES</sequence>
<evidence type="ECO:0000256" key="1">
    <source>
        <dbReference type="ARBA" id="ARBA00022741"/>
    </source>
</evidence>
<comment type="caution">
    <text evidence="4">The sequence shown here is derived from an EMBL/GenBank/DDBJ whole genome shotgun (WGS) entry which is preliminary data.</text>
</comment>
<keyword evidence="1" id="KW-0547">Nucleotide-binding</keyword>